<comment type="caution">
    <text evidence="7">The sequence shown here is derived from an EMBL/GenBank/DDBJ whole genome shotgun (WGS) entry which is preliminary data.</text>
</comment>
<sequence>MKSHFSLILLSTLQCNADCEYCFENKADDRLTLDRLGEMIRKVLDYMVEKSLRSLTIYWQGGEAMLLPPSWYEQAHELIQREADARDKQVFHSLQSNMLAYSARWNPVIASMFGNSVGTSLDYPNLHRKLLGQGPESYNEIWGRRVQEARAAGIAVQVIAVPNQATLDIGAERFYRHFVDELGITEFQVNTPFPGGDTNTVKKELPVAEVEKLSHFYLELAEVWLDRGHRHGISVGPFDTLLQHFSHEPATLPCIWGDNCANALVSIDARGYVAQCDCWVTSYPDYHYGNIFESENFGELLRTSPARQKFNERPIQLIQRDCLSCDYLSLCHGGCPVRTYTVHGSLFEKDPYCELYKVLFGRMERAAQELAREAVAARSLAA</sequence>
<dbReference type="InterPro" id="IPR023867">
    <property type="entry name" value="Sulphatase_maturase_rSAM"/>
</dbReference>
<keyword evidence="2" id="KW-0949">S-adenosyl-L-methionine</keyword>
<comment type="cofactor">
    <cofactor evidence="1">
        <name>[4Fe-4S] cluster</name>
        <dbReference type="ChEBI" id="CHEBI:49883"/>
    </cofactor>
</comment>
<dbReference type="InterPro" id="IPR023885">
    <property type="entry name" value="4Fe4S-binding_SPASM_dom"/>
</dbReference>
<evidence type="ECO:0000256" key="1">
    <source>
        <dbReference type="ARBA" id="ARBA00001966"/>
    </source>
</evidence>
<comment type="similarity">
    <text evidence="6">Belongs to the radical SAM superfamily. Anaerobic sulfatase-maturating enzyme family.</text>
</comment>
<evidence type="ECO:0000256" key="2">
    <source>
        <dbReference type="ARBA" id="ARBA00022691"/>
    </source>
</evidence>
<evidence type="ECO:0000256" key="5">
    <source>
        <dbReference type="ARBA" id="ARBA00023014"/>
    </source>
</evidence>
<accession>A0A7U7GD74</accession>
<proteinExistence type="inferred from homology"/>
<gene>
    <name evidence="7" type="ORF">BN874_300007</name>
</gene>
<dbReference type="OrthoDB" id="9792276at2"/>
<dbReference type="SFLD" id="SFLDG01067">
    <property type="entry name" value="SPASM/twitch_domain_containing"/>
    <property type="match status" value="1"/>
</dbReference>
<evidence type="ECO:0000313" key="8">
    <source>
        <dbReference type="Proteomes" id="UP000019184"/>
    </source>
</evidence>
<reference evidence="7 8" key="1">
    <citation type="journal article" date="2014" name="ISME J.">
        <title>Candidatus Competibacter-lineage genomes retrieved from metagenomes reveal functional metabolic diversity.</title>
        <authorList>
            <person name="McIlroy S.J."/>
            <person name="Albertsen M."/>
            <person name="Andresen E.K."/>
            <person name="Saunders A.M."/>
            <person name="Kristiansen R."/>
            <person name="Stokholm-Bjerregaard M."/>
            <person name="Nielsen K.L."/>
            <person name="Nielsen P.H."/>
        </authorList>
    </citation>
    <scope>NUCLEOTIDE SEQUENCE [LARGE SCALE GENOMIC DNA]</scope>
    <source>
        <strain evidence="7 8">Run_B_J11</strain>
    </source>
</reference>
<dbReference type="GO" id="GO:0046872">
    <property type="term" value="F:metal ion binding"/>
    <property type="evidence" value="ECO:0007669"/>
    <property type="project" value="UniProtKB-KW"/>
</dbReference>
<dbReference type="Gene3D" id="3.20.20.70">
    <property type="entry name" value="Aldolase class I"/>
    <property type="match status" value="1"/>
</dbReference>
<keyword evidence="8" id="KW-1185">Reference proteome</keyword>
<keyword evidence="5" id="KW-0411">Iron-sulfur</keyword>
<keyword evidence="3" id="KW-0479">Metal-binding</keyword>
<dbReference type="NCBIfam" id="TIGR04085">
    <property type="entry name" value="rSAM_more_4Fe4S"/>
    <property type="match status" value="1"/>
</dbReference>
<name>A0A7U7GD74_9GAMM</name>
<dbReference type="GO" id="GO:0051536">
    <property type="term" value="F:iron-sulfur cluster binding"/>
    <property type="evidence" value="ECO:0007669"/>
    <property type="project" value="UniProtKB-KW"/>
</dbReference>
<dbReference type="PANTHER" id="PTHR43273:SF3">
    <property type="entry name" value="ANAEROBIC SULFATASE-MATURATING ENZYME HOMOLOG ASLB-RELATED"/>
    <property type="match status" value="1"/>
</dbReference>
<evidence type="ECO:0000256" key="3">
    <source>
        <dbReference type="ARBA" id="ARBA00022723"/>
    </source>
</evidence>
<dbReference type="Proteomes" id="UP000019184">
    <property type="component" value="Unassembled WGS sequence"/>
</dbReference>
<organism evidence="7 8">
    <name type="scientific">Candidatus Contendobacter odensis Run_B_J11</name>
    <dbReference type="NCBI Taxonomy" id="1400861"/>
    <lineage>
        <taxon>Bacteria</taxon>
        <taxon>Pseudomonadati</taxon>
        <taxon>Pseudomonadota</taxon>
        <taxon>Gammaproteobacteria</taxon>
        <taxon>Candidatus Competibacteraceae</taxon>
        <taxon>Candidatus Contendibacter</taxon>
    </lineage>
</organism>
<dbReference type="InterPro" id="IPR007197">
    <property type="entry name" value="rSAM"/>
</dbReference>
<evidence type="ECO:0000256" key="6">
    <source>
        <dbReference type="ARBA" id="ARBA00023601"/>
    </source>
</evidence>
<dbReference type="InterPro" id="IPR013785">
    <property type="entry name" value="Aldolase_TIM"/>
</dbReference>
<dbReference type="RefSeq" id="WP_034434172.1">
    <property type="nucleotide sequence ID" value="NZ_CBTK010000224.1"/>
</dbReference>
<protein>
    <submittedName>
        <fullName evidence="7">Radical SAM domain protein</fullName>
    </submittedName>
</protein>
<dbReference type="PANTHER" id="PTHR43273">
    <property type="entry name" value="ANAEROBIC SULFATASE-MATURATING ENZYME HOMOLOG ASLB-RELATED"/>
    <property type="match status" value="1"/>
</dbReference>
<dbReference type="InterPro" id="IPR058240">
    <property type="entry name" value="rSAM_sf"/>
</dbReference>
<dbReference type="AlphaFoldDB" id="A0A7U7GD74"/>
<dbReference type="SFLD" id="SFLDS00029">
    <property type="entry name" value="Radical_SAM"/>
    <property type="match status" value="1"/>
</dbReference>
<dbReference type="EMBL" id="CBTK010000224">
    <property type="protein sequence ID" value="CDH45928.1"/>
    <property type="molecule type" value="Genomic_DNA"/>
</dbReference>
<keyword evidence="4" id="KW-0408">Iron</keyword>
<evidence type="ECO:0000256" key="4">
    <source>
        <dbReference type="ARBA" id="ARBA00023004"/>
    </source>
</evidence>
<evidence type="ECO:0000313" key="7">
    <source>
        <dbReference type="EMBL" id="CDH45928.1"/>
    </source>
</evidence>
<dbReference type="GO" id="GO:0016491">
    <property type="term" value="F:oxidoreductase activity"/>
    <property type="evidence" value="ECO:0007669"/>
    <property type="project" value="InterPro"/>
</dbReference>
<dbReference type="SFLD" id="SFLDG01386">
    <property type="entry name" value="main_SPASM_domain-containing"/>
    <property type="match status" value="1"/>
</dbReference>
<dbReference type="SUPFAM" id="SSF102114">
    <property type="entry name" value="Radical SAM enzymes"/>
    <property type="match status" value="1"/>
</dbReference>